<sequence>MFVCSAKLNVQAQLPMPEPPVQAPPPPSPPIPPPKSVSKEKLYDCVNGVLNAATRKRRRFLETVDLFVSLQDYDLQKYRRLKGVIKMPHIVRPNLRACVIGGQGEREEARANGLGFVDFDEVLNMKEQRKAIGKLAAKYDVFLAPEALMRDLNWMLAPKLTKERKYIAPVAPTESIPLKLDELKKSTKLWMKKETFSICVGHVNMGADELVENVQAAETQLIEKLKKGWYHVRALTIKSTMGPGFKLC</sequence>
<evidence type="ECO:0000313" key="2">
    <source>
        <dbReference type="Proteomes" id="UP000821845"/>
    </source>
</evidence>
<gene>
    <name evidence="1" type="ORF">HPB50_001053</name>
</gene>
<evidence type="ECO:0000313" key="1">
    <source>
        <dbReference type="EMBL" id="KAH6923414.1"/>
    </source>
</evidence>
<keyword evidence="2" id="KW-1185">Reference proteome</keyword>
<name>A0ACB7RNG3_HYAAI</name>
<dbReference type="EMBL" id="CM023488">
    <property type="protein sequence ID" value="KAH6923414.1"/>
    <property type="molecule type" value="Genomic_DNA"/>
</dbReference>
<organism evidence="1 2">
    <name type="scientific">Hyalomma asiaticum</name>
    <name type="common">Tick</name>
    <dbReference type="NCBI Taxonomy" id="266040"/>
    <lineage>
        <taxon>Eukaryota</taxon>
        <taxon>Metazoa</taxon>
        <taxon>Ecdysozoa</taxon>
        <taxon>Arthropoda</taxon>
        <taxon>Chelicerata</taxon>
        <taxon>Arachnida</taxon>
        <taxon>Acari</taxon>
        <taxon>Parasitiformes</taxon>
        <taxon>Ixodida</taxon>
        <taxon>Ixodoidea</taxon>
        <taxon>Ixodidae</taxon>
        <taxon>Hyalomminae</taxon>
        <taxon>Hyalomma</taxon>
    </lineage>
</organism>
<comment type="caution">
    <text evidence="1">The sequence shown here is derived from an EMBL/GenBank/DDBJ whole genome shotgun (WGS) entry which is preliminary data.</text>
</comment>
<proteinExistence type="predicted"/>
<protein>
    <submittedName>
        <fullName evidence="1">Uncharacterized protein</fullName>
    </submittedName>
</protein>
<reference evidence="1" key="1">
    <citation type="submission" date="2020-05" db="EMBL/GenBank/DDBJ databases">
        <title>Large-scale comparative analyses of tick genomes elucidate their genetic diversity and vector capacities.</title>
        <authorList>
            <person name="Jia N."/>
            <person name="Wang J."/>
            <person name="Shi W."/>
            <person name="Du L."/>
            <person name="Sun Y."/>
            <person name="Zhan W."/>
            <person name="Jiang J."/>
            <person name="Wang Q."/>
            <person name="Zhang B."/>
            <person name="Ji P."/>
            <person name="Sakyi L.B."/>
            <person name="Cui X."/>
            <person name="Yuan T."/>
            <person name="Jiang B."/>
            <person name="Yang W."/>
            <person name="Lam T.T.-Y."/>
            <person name="Chang Q."/>
            <person name="Ding S."/>
            <person name="Wang X."/>
            <person name="Zhu J."/>
            <person name="Ruan X."/>
            <person name="Zhao L."/>
            <person name="Wei J."/>
            <person name="Que T."/>
            <person name="Du C."/>
            <person name="Cheng J."/>
            <person name="Dai P."/>
            <person name="Han X."/>
            <person name="Huang E."/>
            <person name="Gao Y."/>
            <person name="Liu J."/>
            <person name="Shao H."/>
            <person name="Ye R."/>
            <person name="Li L."/>
            <person name="Wei W."/>
            <person name="Wang X."/>
            <person name="Wang C."/>
            <person name="Yang T."/>
            <person name="Huo Q."/>
            <person name="Li W."/>
            <person name="Guo W."/>
            <person name="Chen H."/>
            <person name="Zhou L."/>
            <person name="Ni X."/>
            <person name="Tian J."/>
            <person name="Zhou Y."/>
            <person name="Sheng Y."/>
            <person name="Liu T."/>
            <person name="Pan Y."/>
            <person name="Xia L."/>
            <person name="Li J."/>
            <person name="Zhao F."/>
            <person name="Cao W."/>
        </authorList>
    </citation>
    <scope>NUCLEOTIDE SEQUENCE</scope>
    <source>
        <strain evidence="1">Hyas-2018</strain>
    </source>
</reference>
<accession>A0ACB7RNG3</accession>
<dbReference type="Proteomes" id="UP000821845">
    <property type="component" value="Chromosome 8"/>
</dbReference>